<evidence type="ECO:0000313" key="2">
    <source>
        <dbReference type="Proteomes" id="UP000245626"/>
    </source>
</evidence>
<dbReference type="EMBL" id="KZ819719">
    <property type="protein sequence ID" value="PWN53574.1"/>
    <property type="molecule type" value="Genomic_DNA"/>
</dbReference>
<reference evidence="1 2" key="1">
    <citation type="journal article" date="2018" name="Mol. Biol. Evol.">
        <title>Broad Genomic Sampling Reveals a Smut Pathogenic Ancestry of the Fungal Clade Ustilaginomycotina.</title>
        <authorList>
            <person name="Kijpornyongpan T."/>
            <person name="Mondo S.J."/>
            <person name="Barry K."/>
            <person name="Sandor L."/>
            <person name="Lee J."/>
            <person name="Lipzen A."/>
            <person name="Pangilinan J."/>
            <person name="LaButti K."/>
            <person name="Hainaut M."/>
            <person name="Henrissat B."/>
            <person name="Grigoriev I.V."/>
            <person name="Spatafora J.W."/>
            <person name="Aime M.C."/>
        </authorList>
    </citation>
    <scope>NUCLEOTIDE SEQUENCE [LARGE SCALE GENOMIC DNA]</scope>
    <source>
        <strain evidence="1 2">SA 807</strain>
    </source>
</reference>
<keyword evidence="2" id="KW-1185">Reference proteome</keyword>
<protein>
    <submittedName>
        <fullName evidence="1">Uncharacterized protein</fullName>
    </submittedName>
</protein>
<gene>
    <name evidence="1" type="ORF">IE53DRAFT_145080</name>
</gene>
<sequence>MATSGSMIASPRGSASRPQDYPVDSEQRTKRSNSGQFGTAMGAIPRYAGRGEDDFVDPYVPTSLGEHLLERTYLEDVVRPLVRTLVRARMSQAHEDTGGNDSQTQLYADLDRVRTELEKAARRASQAERERDDLARRFDAATHPDRGYTRDERPVSPRGTRATEVESGRPQRVDAVNALSHSQSMERMAHEGSKLHASHLKELPYPFEVRPGGSAHAAHLTYENRSRGENAPADVSSHVPLRHEHSFRPSETASPSQHYASGTGLPRPPPNRLPPYQYQESGGLDSERRPPGDRVPLFTSYHELEANASSYAGERGMIEESGRATGGPHAPPARSSSRFQPSDTVSSSVSGSNLALLERETSRSIYGQARGYDTQLYNSQGYQPADTEQDHDFEHPRKHQRVEMNESIQPGNLNPSAIRTPAGSAYTMPAPSESAHPSRKLASTKNRTCSNCAAPHDAKFRRGPNGPGTLCDRCGSRWKKYKENEAQSESRLKSASNNNMPAPLSRAHSGLSPDKAHLGSGSGRIEGAYAPPPRDERSIQRRGSMPENTSSAGTGPSSSRGYDLRFSNGERSAQTSKELASGGVASAEGQSRSGEGLERSGVPSSSSTTHIETARGSGNVANWQERPESSKSDSPDMLVDETK</sequence>
<dbReference type="Proteomes" id="UP000245626">
    <property type="component" value="Unassembled WGS sequence"/>
</dbReference>
<organism evidence="1 2">
    <name type="scientific">Violaceomyces palustris</name>
    <dbReference type="NCBI Taxonomy" id="1673888"/>
    <lineage>
        <taxon>Eukaryota</taxon>
        <taxon>Fungi</taxon>
        <taxon>Dikarya</taxon>
        <taxon>Basidiomycota</taxon>
        <taxon>Ustilaginomycotina</taxon>
        <taxon>Ustilaginomycetes</taxon>
        <taxon>Violaceomycetales</taxon>
        <taxon>Violaceomycetaceae</taxon>
        <taxon>Violaceomyces</taxon>
    </lineage>
</organism>
<proteinExistence type="predicted"/>
<accession>A0ACD0P6K5</accession>
<evidence type="ECO:0000313" key="1">
    <source>
        <dbReference type="EMBL" id="PWN53574.1"/>
    </source>
</evidence>
<name>A0ACD0P6K5_9BASI</name>